<accession>A0ABS9BHZ3</accession>
<evidence type="ECO:0000256" key="4">
    <source>
        <dbReference type="ARBA" id="ARBA00022452"/>
    </source>
</evidence>
<dbReference type="PANTHER" id="PTHR30026">
    <property type="entry name" value="OUTER MEMBRANE PROTEIN TOLC"/>
    <property type="match status" value="1"/>
</dbReference>
<name>A0ABS9BHZ3_9BACT</name>
<dbReference type="PANTHER" id="PTHR30026:SF20">
    <property type="entry name" value="OUTER MEMBRANE PROTEIN TOLC"/>
    <property type="match status" value="1"/>
</dbReference>
<evidence type="ECO:0000256" key="1">
    <source>
        <dbReference type="ARBA" id="ARBA00004442"/>
    </source>
</evidence>
<evidence type="ECO:0000256" key="6">
    <source>
        <dbReference type="ARBA" id="ARBA00023136"/>
    </source>
</evidence>
<proteinExistence type="inferred from homology"/>
<keyword evidence="5" id="KW-0812">Transmembrane</keyword>
<keyword evidence="7" id="KW-0998">Cell outer membrane</keyword>
<evidence type="ECO:0000256" key="7">
    <source>
        <dbReference type="ARBA" id="ARBA00023237"/>
    </source>
</evidence>
<dbReference type="Proteomes" id="UP001200145">
    <property type="component" value="Unassembled WGS sequence"/>
</dbReference>
<evidence type="ECO:0000313" key="9">
    <source>
        <dbReference type="EMBL" id="MCF1715334.1"/>
    </source>
</evidence>
<keyword evidence="10" id="KW-1185">Reference proteome</keyword>
<comment type="subcellular location">
    <subcellularLocation>
        <location evidence="1">Cell outer membrane</location>
    </subcellularLocation>
</comment>
<gene>
    <name evidence="9" type="ORF">L0U88_11910</name>
</gene>
<comment type="caution">
    <text evidence="9">The sequence shown here is derived from an EMBL/GenBank/DDBJ whole genome shotgun (WGS) entry which is preliminary data.</text>
</comment>
<feature type="coiled-coil region" evidence="8">
    <location>
        <begin position="319"/>
        <end position="378"/>
    </location>
</feature>
<dbReference type="Gene3D" id="1.20.1600.10">
    <property type="entry name" value="Outer membrane efflux proteins (OEP)"/>
    <property type="match status" value="1"/>
</dbReference>
<keyword evidence="8" id="KW-0175">Coiled coil</keyword>
<keyword evidence="3" id="KW-0813">Transport</keyword>
<keyword evidence="6" id="KW-0472">Membrane</keyword>
<dbReference type="Pfam" id="PF02321">
    <property type="entry name" value="OEP"/>
    <property type="match status" value="2"/>
</dbReference>
<dbReference type="SUPFAM" id="SSF56954">
    <property type="entry name" value="Outer membrane efflux proteins (OEP)"/>
    <property type="match status" value="1"/>
</dbReference>
<organism evidence="9 10">
    <name type="scientific">Flavihumibacter fluminis</name>
    <dbReference type="NCBI Taxonomy" id="2909236"/>
    <lineage>
        <taxon>Bacteria</taxon>
        <taxon>Pseudomonadati</taxon>
        <taxon>Bacteroidota</taxon>
        <taxon>Chitinophagia</taxon>
        <taxon>Chitinophagales</taxon>
        <taxon>Chitinophagaceae</taxon>
        <taxon>Flavihumibacter</taxon>
    </lineage>
</organism>
<evidence type="ECO:0000313" key="10">
    <source>
        <dbReference type="Proteomes" id="UP001200145"/>
    </source>
</evidence>
<dbReference type="InterPro" id="IPR003423">
    <property type="entry name" value="OMP_efflux"/>
</dbReference>
<evidence type="ECO:0000256" key="5">
    <source>
        <dbReference type="ARBA" id="ARBA00022692"/>
    </source>
</evidence>
<keyword evidence="4" id="KW-1134">Transmembrane beta strand</keyword>
<comment type="similarity">
    <text evidence="2">Belongs to the outer membrane factor (OMF) (TC 1.B.17) family.</text>
</comment>
<protein>
    <submittedName>
        <fullName evidence="9">TolC family protein</fullName>
    </submittedName>
</protein>
<reference evidence="9 10" key="1">
    <citation type="submission" date="2022-01" db="EMBL/GenBank/DDBJ databases">
        <title>Flavihumibacter sp. nov., isolated from sediment of a river.</title>
        <authorList>
            <person name="Liu H."/>
        </authorList>
    </citation>
    <scope>NUCLEOTIDE SEQUENCE [LARGE SCALE GENOMIC DNA]</scope>
    <source>
        <strain evidence="9 10">RY-1</strain>
    </source>
</reference>
<evidence type="ECO:0000256" key="3">
    <source>
        <dbReference type="ARBA" id="ARBA00022448"/>
    </source>
</evidence>
<dbReference type="InterPro" id="IPR051906">
    <property type="entry name" value="TolC-like"/>
</dbReference>
<dbReference type="EMBL" id="JAKEVY010000003">
    <property type="protein sequence ID" value="MCF1715334.1"/>
    <property type="molecule type" value="Genomic_DNA"/>
</dbReference>
<evidence type="ECO:0000256" key="2">
    <source>
        <dbReference type="ARBA" id="ARBA00007613"/>
    </source>
</evidence>
<sequence length="425" mass="48270">MTVTQIWAQDSVKVLSLEQAVSTAIENNARLRIAATDEEIAMARYRQSDAVYLPQLSVSYSALTTNNPLNSFGFKLQQQAIRQADFNPDLLNNPSNTGDFMTRIDLQQPLINPEQWYMRKGAQKQVEMMRLQTRRGKEIVQFETEKAYLQLQLVYESVRVVEEALQTAREVYRFTKDRYDQGLMQKADLLNVQVQVVTMEANLATAKNNIRNASDYLGFLMGSEPGIQYQTAYVSSVNQPETSLSVPLERTDFLAMKKAIEASSLMISSSKKSYLPKLNAFGTYQLNDRSMFGFGSNAYFAGVQLSWDIFKGFRTKNMIATQLAEKSKLEQQLSEQVAQSQLELQKAIRDVSDHEYRIRQQEAAVEQAAEAVRILRDRYGQGLANTTDLLLAQTQLSQQKLQLVQAQYKLQVTRAQIKLLTTTSN</sequence>
<evidence type="ECO:0000256" key="8">
    <source>
        <dbReference type="SAM" id="Coils"/>
    </source>
</evidence>